<organism evidence="1 2">
    <name type="scientific">Elysia chlorotica</name>
    <name type="common">Eastern emerald elysia</name>
    <name type="synonym">Sea slug</name>
    <dbReference type="NCBI Taxonomy" id="188477"/>
    <lineage>
        <taxon>Eukaryota</taxon>
        <taxon>Metazoa</taxon>
        <taxon>Spiralia</taxon>
        <taxon>Lophotrochozoa</taxon>
        <taxon>Mollusca</taxon>
        <taxon>Gastropoda</taxon>
        <taxon>Heterobranchia</taxon>
        <taxon>Euthyneura</taxon>
        <taxon>Panpulmonata</taxon>
        <taxon>Sacoglossa</taxon>
        <taxon>Placobranchoidea</taxon>
        <taxon>Plakobranchidae</taxon>
        <taxon>Elysia</taxon>
    </lineage>
</organism>
<reference evidence="1 2" key="1">
    <citation type="submission" date="2019-01" db="EMBL/GenBank/DDBJ databases">
        <title>A draft genome assembly of the solar-powered sea slug Elysia chlorotica.</title>
        <authorList>
            <person name="Cai H."/>
            <person name="Li Q."/>
            <person name="Fang X."/>
            <person name="Li J."/>
            <person name="Curtis N.E."/>
            <person name="Altenburger A."/>
            <person name="Shibata T."/>
            <person name="Feng M."/>
            <person name="Maeda T."/>
            <person name="Schwartz J.A."/>
            <person name="Shigenobu S."/>
            <person name="Lundholm N."/>
            <person name="Nishiyama T."/>
            <person name="Yang H."/>
            <person name="Hasebe M."/>
            <person name="Li S."/>
            <person name="Pierce S.K."/>
            <person name="Wang J."/>
        </authorList>
    </citation>
    <scope>NUCLEOTIDE SEQUENCE [LARGE SCALE GENOMIC DNA]</scope>
    <source>
        <strain evidence="1">EC2010</strain>
        <tissue evidence="1">Whole organism of an adult</tissue>
    </source>
</reference>
<accession>A0A3S1BQN2</accession>
<gene>
    <name evidence="1" type="ORF">EGW08_005827</name>
</gene>
<comment type="caution">
    <text evidence="1">The sequence shown here is derived from an EMBL/GenBank/DDBJ whole genome shotgun (WGS) entry which is preliminary data.</text>
</comment>
<dbReference type="EMBL" id="RQTK01000140">
    <property type="protein sequence ID" value="RUS86377.1"/>
    <property type="molecule type" value="Genomic_DNA"/>
</dbReference>
<dbReference type="OrthoDB" id="6162459at2759"/>
<keyword evidence="2" id="KW-1185">Reference proteome</keyword>
<sequence>MLNMKSPGVLAIVFLCICVSHSFGFARYNNRRPRTRLFGTSSALASPVRYNSEPRRASVRPFRIPGFERSQASITSSRASRMGFDLGLGGRALSDPIASMYDSVGGGAGSRLSFINDVGFDSLGGAGDLYASSLGFNDGFITAASNRDLKRMDFNSAGSRLRQPMDIGNYGNQMISSSSLGGRGVLSNQDQLRNYDLNYDSSGLGGGGVGSGSQFLLSGAGSQAGQDLSQASLESQAGQRLGSAGGTGQLGLGTNSWLGIDTNDFSSGGLGLASNQFNGLGSSGSGNMGLSSNVDQFGMSGGFGSQMSLGNSQLGSSFNGNQLDLSGNQLGLGSLGPSQGQMSSSLDVAGNQLGGMVSGQQGYLVQGQSDTGLASVGSNGNILSSQLGQNQLGMVGMNEDGQLSSMSLQSGLGVMQSSMGNQISSNGFNGNLGVVGSSLSGGTAFSPGDVVLI</sequence>
<dbReference type="Proteomes" id="UP000271974">
    <property type="component" value="Unassembled WGS sequence"/>
</dbReference>
<proteinExistence type="predicted"/>
<protein>
    <submittedName>
        <fullName evidence="1">Uncharacterized protein</fullName>
    </submittedName>
</protein>
<evidence type="ECO:0000313" key="1">
    <source>
        <dbReference type="EMBL" id="RUS86377.1"/>
    </source>
</evidence>
<evidence type="ECO:0000313" key="2">
    <source>
        <dbReference type="Proteomes" id="UP000271974"/>
    </source>
</evidence>
<name>A0A3S1BQN2_ELYCH</name>
<dbReference type="AlphaFoldDB" id="A0A3S1BQN2"/>